<organism evidence="1 2">
    <name type="scientific">Lepeophtheirus salmonis</name>
    <name type="common">Salmon louse</name>
    <name type="synonym">Caligus salmonis</name>
    <dbReference type="NCBI Taxonomy" id="72036"/>
    <lineage>
        <taxon>Eukaryota</taxon>
        <taxon>Metazoa</taxon>
        <taxon>Ecdysozoa</taxon>
        <taxon>Arthropoda</taxon>
        <taxon>Crustacea</taxon>
        <taxon>Multicrustacea</taxon>
        <taxon>Hexanauplia</taxon>
        <taxon>Copepoda</taxon>
        <taxon>Siphonostomatoida</taxon>
        <taxon>Caligidae</taxon>
        <taxon>Lepeophtheirus</taxon>
    </lineage>
</organism>
<protein>
    <submittedName>
        <fullName evidence="1">(salmon louse) hypothetical protein</fullName>
    </submittedName>
</protein>
<reference evidence="1" key="1">
    <citation type="submission" date="2021-02" db="EMBL/GenBank/DDBJ databases">
        <authorList>
            <person name="Bekaert M."/>
        </authorList>
    </citation>
    <scope>NUCLEOTIDE SEQUENCE</scope>
    <source>
        <strain evidence="1">IoA-00</strain>
    </source>
</reference>
<dbReference type="Proteomes" id="UP000675881">
    <property type="component" value="Chromosome 2"/>
</dbReference>
<dbReference type="AlphaFoldDB" id="A0A7R8H653"/>
<gene>
    <name evidence="1" type="ORF">LSAA_6598</name>
</gene>
<evidence type="ECO:0000313" key="1">
    <source>
        <dbReference type="EMBL" id="CAF2875133.1"/>
    </source>
</evidence>
<keyword evidence="2" id="KW-1185">Reference proteome</keyword>
<evidence type="ECO:0000313" key="2">
    <source>
        <dbReference type="Proteomes" id="UP000675881"/>
    </source>
</evidence>
<name>A0A7R8H653_LEPSM</name>
<dbReference type="EMBL" id="HG994581">
    <property type="protein sequence ID" value="CAF2875133.1"/>
    <property type="molecule type" value="Genomic_DNA"/>
</dbReference>
<accession>A0A7R8H653</accession>
<proteinExistence type="predicted"/>
<sequence length="128" mass="14185">MEKELSIYQEEGSSSVTEDTGGCPIREKKKPIVEVGTVAKEKYYEPEQLKSFAEKKKTAYTSEDSSIGGALVGSISANFFLKNDSIKVLREDVLSPRASLSHNDYKALVQDKFYLGKESHDALEAGWS</sequence>